<proteinExistence type="predicted"/>
<protein>
    <submittedName>
        <fullName evidence="1">Uncharacterized protein</fullName>
    </submittedName>
</protein>
<evidence type="ECO:0000313" key="1">
    <source>
        <dbReference type="EMBL" id="KAK7873633.1"/>
    </source>
</evidence>
<comment type="caution">
    <text evidence="1">The sequence shown here is derived from an EMBL/GenBank/DDBJ whole genome shotgun (WGS) entry which is preliminary data.</text>
</comment>
<dbReference type="EMBL" id="JAZDUA010000011">
    <property type="protein sequence ID" value="KAK7873633.1"/>
    <property type="molecule type" value="Genomic_DNA"/>
</dbReference>
<reference evidence="1 2" key="1">
    <citation type="submission" date="2024-03" db="EMBL/GenBank/DDBJ databases">
        <title>The genome assembly and annotation of the cricket Gryllus longicercus Weissman &amp; Gray.</title>
        <authorList>
            <person name="Szrajer S."/>
            <person name="Gray D."/>
            <person name="Ylla G."/>
        </authorList>
    </citation>
    <scope>NUCLEOTIDE SEQUENCE [LARGE SCALE GENOMIC DNA]</scope>
    <source>
        <strain evidence="1">DAG 2021-001</strain>
        <tissue evidence="1">Whole body minus gut</tissue>
    </source>
</reference>
<organism evidence="1 2">
    <name type="scientific">Gryllus longicercus</name>
    <dbReference type="NCBI Taxonomy" id="2509291"/>
    <lineage>
        <taxon>Eukaryota</taxon>
        <taxon>Metazoa</taxon>
        <taxon>Ecdysozoa</taxon>
        <taxon>Arthropoda</taxon>
        <taxon>Hexapoda</taxon>
        <taxon>Insecta</taxon>
        <taxon>Pterygota</taxon>
        <taxon>Neoptera</taxon>
        <taxon>Polyneoptera</taxon>
        <taxon>Orthoptera</taxon>
        <taxon>Ensifera</taxon>
        <taxon>Gryllidea</taxon>
        <taxon>Grylloidea</taxon>
        <taxon>Gryllidae</taxon>
        <taxon>Gryllinae</taxon>
        <taxon>Gryllus</taxon>
    </lineage>
</organism>
<dbReference type="Proteomes" id="UP001378592">
    <property type="component" value="Unassembled WGS sequence"/>
</dbReference>
<dbReference type="AlphaFoldDB" id="A0AAN9WT60"/>
<gene>
    <name evidence="1" type="ORF">R5R35_009321</name>
</gene>
<keyword evidence="2" id="KW-1185">Reference proteome</keyword>
<accession>A0AAN9WT60</accession>
<name>A0AAN9WT60_9ORTH</name>
<sequence length="35" mass="4093">MEKAKTKLDIEDYSLGQTSLEQVFLHLTSLQRLQK</sequence>
<evidence type="ECO:0000313" key="2">
    <source>
        <dbReference type="Proteomes" id="UP001378592"/>
    </source>
</evidence>